<feature type="region of interest" description="Disordered" evidence="1">
    <location>
        <begin position="1"/>
        <end position="35"/>
    </location>
</feature>
<dbReference type="EMBL" id="LLZZ01000172">
    <property type="protein sequence ID" value="KTA96432.1"/>
    <property type="molecule type" value="Genomic_DNA"/>
</dbReference>
<dbReference type="PhylomeDB" id="A0A0W0DYS6"/>
<feature type="region of interest" description="Disordered" evidence="1">
    <location>
        <begin position="66"/>
        <end position="105"/>
    </location>
</feature>
<feature type="compositionally biased region" description="Polar residues" evidence="1">
    <location>
        <begin position="1"/>
        <end position="11"/>
    </location>
</feature>
<name>A0A0W0DYS6_CANGB</name>
<keyword evidence="2" id="KW-0472">Membrane</keyword>
<dbReference type="VEuPathDB" id="FungiDB:CAGL0K04191g"/>
<keyword evidence="2" id="KW-0812">Transmembrane</keyword>
<feature type="region of interest" description="Disordered" evidence="1">
    <location>
        <begin position="159"/>
        <end position="192"/>
    </location>
</feature>
<comment type="caution">
    <text evidence="3">The sequence shown here is derived from an EMBL/GenBank/DDBJ whole genome shotgun (WGS) entry which is preliminary data.</text>
</comment>
<feature type="transmembrane region" description="Helical" evidence="2">
    <location>
        <begin position="510"/>
        <end position="528"/>
    </location>
</feature>
<keyword evidence="2" id="KW-1133">Transmembrane helix</keyword>
<feature type="compositionally biased region" description="Polar residues" evidence="1">
    <location>
        <begin position="159"/>
        <end position="187"/>
    </location>
</feature>
<dbReference type="AlphaFoldDB" id="A0A0W0DYS6"/>
<feature type="compositionally biased region" description="Polar residues" evidence="1">
    <location>
        <begin position="66"/>
        <end position="104"/>
    </location>
</feature>
<evidence type="ECO:0000256" key="2">
    <source>
        <dbReference type="SAM" id="Phobius"/>
    </source>
</evidence>
<dbReference type="OMA" id="FEWDIDV"/>
<dbReference type="VEuPathDB" id="FungiDB:B1J91_K04191g"/>
<gene>
    <name evidence="3" type="ORF">AO440_003432</name>
</gene>
<feature type="compositionally biased region" description="Basic and acidic residues" evidence="1">
    <location>
        <begin position="341"/>
        <end position="350"/>
    </location>
</feature>
<evidence type="ECO:0000313" key="4">
    <source>
        <dbReference type="Proteomes" id="UP000054886"/>
    </source>
</evidence>
<accession>A0A0W0DYS6</accession>
<evidence type="ECO:0000313" key="3">
    <source>
        <dbReference type="EMBL" id="KTA96432.1"/>
    </source>
</evidence>
<organism evidence="3 4">
    <name type="scientific">Candida glabrata</name>
    <name type="common">Yeast</name>
    <name type="synonym">Torulopsis glabrata</name>
    <dbReference type="NCBI Taxonomy" id="5478"/>
    <lineage>
        <taxon>Eukaryota</taxon>
        <taxon>Fungi</taxon>
        <taxon>Dikarya</taxon>
        <taxon>Ascomycota</taxon>
        <taxon>Saccharomycotina</taxon>
        <taxon>Saccharomycetes</taxon>
        <taxon>Saccharomycetales</taxon>
        <taxon>Saccharomycetaceae</taxon>
        <taxon>Nakaseomyces</taxon>
    </lineage>
</organism>
<feature type="region of interest" description="Disordered" evidence="1">
    <location>
        <begin position="204"/>
        <end position="224"/>
    </location>
</feature>
<feature type="region of interest" description="Disordered" evidence="1">
    <location>
        <begin position="310"/>
        <end position="354"/>
    </location>
</feature>
<sequence length="529" mass="58840">MSTSVSETDNVSNNSSASDRFSSNEDSQESHNRASSQPIFIEILSTNSNSENGSYQVILNDTVINSTRNTPTKSGIKIPSNSTTPQHIVNGRSLSNTPKSNSSRIRLEQPIPRAPAQVVQRPSMDSIQLDRSIHNASHASSIGTIATTALMNKTLSSDSISVTQRNPNSSRISINQSKSPARKQSPSMAKPQLVHNKGKPILLSFDNKSPIEDSEDTPEGRLKRNIKLEDSVRLLQEEFKSPSLHTAETATFSTKTKGVYPLEPEKALHSPKSPNRLSRDKSSLLNDIPESELLEKIRNSQFLWSGLLKTDSDDTSSVNSEGSELSAQYNEKDVINSNGKDSTRRNDGNAKDIPNIKQKRSSLSLNAENTKENTNNNSTFNLLSPEHFYNQNNNVNYDEEKFIETSYHVHFKNTYQPIQYTDVYTVSSTDSETAGIFDMYSFWRLLILFLVCLCVPPLFFLIAAGNRCGISDYRLMKMVILKKYRLYLYQGFIFNINLGWLRIICFVCGVAELLAAFAGIAIGLGVGLT</sequence>
<dbReference type="Proteomes" id="UP000054886">
    <property type="component" value="Unassembled WGS sequence"/>
</dbReference>
<proteinExistence type="predicted"/>
<dbReference type="VEuPathDB" id="FungiDB:GVI51_K04037"/>
<dbReference type="VEuPathDB" id="FungiDB:GWK60_K04059"/>
<feature type="compositionally biased region" description="Low complexity" evidence="1">
    <location>
        <begin position="12"/>
        <end position="25"/>
    </location>
</feature>
<feature type="transmembrane region" description="Helical" evidence="2">
    <location>
        <begin position="442"/>
        <end position="465"/>
    </location>
</feature>
<feature type="transmembrane region" description="Helical" evidence="2">
    <location>
        <begin position="486"/>
        <end position="504"/>
    </location>
</feature>
<reference evidence="3 4" key="1">
    <citation type="submission" date="2015-10" db="EMBL/GenBank/DDBJ databases">
        <title>Draft genomes sequences of Candida glabrata isolates 1A, 1B, 2A, 2B, 3A and 3B.</title>
        <authorList>
            <person name="Haavelsrud O.E."/>
            <person name="Gaustad P."/>
        </authorList>
    </citation>
    <scope>NUCLEOTIDE SEQUENCE [LARGE SCALE GENOMIC DNA]</scope>
    <source>
        <strain evidence="3">910700640</strain>
    </source>
</reference>
<evidence type="ECO:0000256" key="1">
    <source>
        <dbReference type="SAM" id="MobiDB-lite"/>
    </source>
</evidence>
<feature type="compositionally biased region" description="Polar residues" evidence="1">
    <location>
        <begin position="315"/>
        <end position="340"/>
    </location>
</feature>
<protein>
    <submittedName>
        <fullName evidence="3">Bud site selection protein 8</fullName>
    </submittedName>
</protein>